<accession>A0AAW9W7M1</accession>
<dbReference type="EMBL" id="WNHN01000141">
    <property type="protein sequence ID" value="MTV77847.1"/>
    <property type="molecule type" value="Genomic_DNA"/>
</dbReference>
<feature type="non-terminal residue" evidence="2">
    <location>
        <position position="265"/>
    </location>
</feature>
<evidence type="ECO:0000259" key="1">
    <source>
        <dbReference type="Pfam" id="PF07580"/>
    </source>
</evidence>
<proteinExistence type="predicted"/>
<gene>
    <name evidence="2" type="ORF">GM535_11475</name>
</gene>
<feature type="domain" description="Peptidase M26 C-terminal" evidence="1">
    <location>
        <begin position="1"/>
        <end position="265"/>
    </location>
</feature>
<sequence length="265" mass="30156">LDAYGTSVYTHEMVHNSDSAIYFEGNGRREGLGAELYALGLLQSVDSVNSHILALNTLYKAEKDDLNRLHTYNPVERFDSDEALQSYMHGSYDVMYTLDAMEAKAILAQNNDVKKKWFRKIENYYVRDTRHNKDTHAGNKVRPLTDEEVANLTSLNSLIDNDIINRRSYDDNREYKRNGYYTISMFSPVYAALSNSKGAPGDIMFRKIAYELLAEKGYHKGFLPYVSNQYGAEAFASGSKTFSSWHGRDVALVTDDLVFKKVFNG</sequence>
<reference evidence="2" key="1">
    <citation type="submission" date="2019-11" db="EMBL/GenBank/DDBJ databases">
        <title>Growth characteristics of pneumococcus vary with the chemical composition of the capsule and with environmental conditions.</title>
        <authorList>
            <person name="Tothpal A."/>
            <person name="Desobry K."/>
            <person name="Joshi S."/>
            <person name="Wyllie A.L."/>
            <person name="Weinberger D.M."/>
        </authorList>
    </citation>
    <scope>NUCLEOTIDE SEQUENCE</scope>
    <source>
        <strain evidence="2">Pnumococcus10A</strain>
    </source>
</reference>
<dbReference type="AlphaFoldDB" id="A0AAW9W7M1"/>
<name>A0AAW9W7M1_STREE</name>
<protein>
    <submittedName>
        <fullName evidence="2">Peptidase M26</fullName>
    </submittedName>
</protein>
<dbReference type="GO" id="GO:0004222">
    <property type="term" value="F:metalloendopeptidase activity"/>
    <property type="evidence" value="ECO:0007669"/>
    <property type="project" value="InterPro"/>
</dbReference>
<dbReference type="GO" id="GO:0005576">
    <property type="term" value="C:extracellular region"/>
    <property type="evidence" value="ECO:0007669"/>
    <property type="project" value="InterPro"/>
</dbReference>
<evidence type="ECO:0000313" key="3">
    <source>
        <dbReference type="Proteomes" id="UP000729182"/>
    </source>
</evidence>
<evidence type="ECO:0000313" key="2">
    <source>
        <dbReference type="EMBL" id="MTV77847.1"/>
    </source>
</evidence>
<dbReference type="Pfam" id="PF07580">
    <property type="entry name" value="Peptidase_M26_C"/>
    <property type="match status" value="1"/>
</dbReference>
<organism evidence="2 3">
    <name type="scientific">Streptococcus pneumoniae</name>
    <dbReference type="NCBI Taxonomy" id="1313"/>
    <lineage>
        <taxon>Bacteria</taxon>
        <taxon>Bacillati</taxon>
        <taxon>Bacillota</taxon>
        <taxon>Bacilli</taxon>
        <taxon>Lactobacillales</taxon>
        <taxon>Streptococcaceae</taxon>
        <taxon>Streptococcus</taxon>
    </lineage>
</organism>
<dbReference type="RefSeq" id="WP_269058213.1">
    <property type="nucleotide sequence ID" value="NZ_WNHN01000141.1"/>
</dbReference>
<dbReference type="InterPro" id="IPR011505">
    <property type="entry name" value="Peptidase_M26_C_dom"/>
</dbReference>
<dbReference type="Proteomes" id="UP000729182">
    <property type="component" value="Unassembled WGS sequence"/>
</dbReference>
<comment type="caution">
    <text evidence="2">The sequence shown here is derived from an EMBL/GenBank/DDBJ whole genome shotgun (WGS) entry which is preliminary data.</text>
</comment>
<dbReference type="GO" id="GO:0008270">
    <property type="term" value="F:zinc ion binding"/>
    <property type="evidence" value="ECO:0007669"/>
    <property type="project" value="InterPro"/>
</dbReference>
<feature type="non-terminal residue" evidence="2">
    <location>
        <position position="1"/>
    </location>
</feature>